<feature type="domain" description="Acyl-CoA thioesterase-like C-terminal" evidence="2">
    <location>
        <begin position="152"/>
        <end position="273"/>
    </location>
</feature>
<reference evidence="4" key="1">
    <citation type="journal article" date="2019" name="Int. J. Syst. Evol. Microbiol.">
        <title>The Global Catalogue of Microorganisms (GCM) 10K type strain sequencing project: providing services to taxonomists for standard genome sequencing and annotation.</title>
        <authorList>
            <consortium name="The Broad Institute Genomics Platform"/>
            <consortium name="The Broad Institute Genome Sequencing Center for Infectious Disease"/>
            <person name="Wu L."/>
            <person name="Ma J."/>
        </authorList>
    </citation>
    <scope>NUCLEOTIDE SEQUENCE [LARGE SCALE GENOMIC DNA]</scope>
    <source>
        <strain evidence="4">JCM 18542</strain>
    </source>
</reference>
<keyword evidence="4" id="KW-1185">Reference proteome</keyword>
<proteinExistence type="predicted"/>
<evidence type="ECO:0000259" key="1">
    <source>
        <dbReference type="Pfam" id="PF13622"/>
    </source>
</evidence>
<dbReference type="Pfam" id="PF20789">
    <property type="entry name" value="4HBT_3C"/>
    <property type="match status" value="1"/>
</dbReference>
<protein>
    <submittedName>
        <fullName evidence="3">Thioesterase family protein</fullName>
    </submittedName>
</protein>
<dbReference type="InterPro" id="IPR049449">
    <property type="entry name" value="TesB_ACOT8-like_N"/>
</dbReference>
<dbReference type="EMBL" id="BAABKQ010000001">
    <property type="protein sequence ID" value="GAA4813905.1"/>
    <property type="molecule type" value="Genomic_DNA"/>
</dbReference>
<organism evidence="3 4">
    <name type="scientific">Tomitella cavernea</name>
    <dbReference type="NCBI Taxonomy" id="1387982"/>
    <lineage>
        <taxon>Bacteria</taxon>
        <taxon>Bacillati</taxon>
        <taxon>Actinomycetota</taxon>
        <taxon>Actinomycetes</taxon>
        <taxon>Mycobacteriales</taxon>
        <taxon>Tomitella</taxon>
    </lineage>
</organism>
<comment type="caution">
    <text evidence="3">The sequence shown here is derived from an EMBL/GenBank/DDBJ whole genome shotgun (WGS) entry which is preliminary data.</text>
</comment>
<dbReference type="Proteomes" id="UP001500839">
    <property type="component" value="Unassembled WGS sequence"/>
</dbReference>
<dbReference type="Pfam" id="PF13622">
    <property type="entry name" value="4HBT_3"/>
    <property type="match status" value="1"/>
</dbReference>
<dbReference type="SUPFAM" id="SSF54637">
    <property type="entry name" value="Thioesterase/thiol ester dehydrase-isomerase"/>
    <property type="match status" value="1"/>
</dbReference>
<accession>A0ABP9CRZ9</accession>
<evidence type="ECO:0000313" key="4">
    <source>
        <dbReference type="Proteomes" id="UP001500839"/>
    </source>
</evidence>
<evidence type="ECO:0000259" key="2">
    <source>
        <dbReference type="Pfam" id="PF20789"/>
    </source>
</evidence>
<dbReference type="Gene3D" id="2.40.160.210">
    <property type="entry name" value="Acyl-CoA thioesterase, double hotdog domain"/>
    <property type="match status" value="1"/>
</dbReference>
<dbReference type="InterPro" id="IPR029069">
    <property type="entry name" value="HotDog_dom_sf"/>
</dbReference>
<dbReference type="InterPro" id="IPR049450">
    <property type="entry name" value="ACOT8-like_C"/>
</dbReference>
<gene>
    <name evidence="3" type="ORF">GCM10023353_18730</name>
</gene>
<feature type="domain" description="Acyl-CoA thioesterase-like N-terminal HotDog" evidence="1">
    <location>
        <begin position="33"/>
        <end position="121"/>
    </location>
</feature>
<dbReference type="InterPro" id="IPR042171">
    <property type="entry name" value="Acyl-CoA_hotdog"/>
</dbReference>
<sequence length="277" mass="30006">MRMTDSGADSAFYHRLGVADDGTERFAATDYTRSVWSTEMQHGSPPAALLVRAMERGHPREGARLARVTVELLGPVPVTECRVRSRVLRPGRSIELLEARMDAPMPDGSARTVASARAWRMATEDTAMVQRATDDRYPAGRPSADSGFGFFGAHEVVTFLDAVEWQWTSLAGDEEPGRVRVRGKVALVAGEEPTPLERMFCVIDAANGVGATLDPREWTFLNTEMSVHIHRVPGVGLGIAAESSVGPDGVGMCTAVIHDEAGPVARTAQSLLVRRRI</sequence>
<evidence type="ECO:0000313" key="3">
    <source>
        <dbReference type="EMBL" id="GAA4813905.1"/>
    </source>
</evidence>
<name>A0ABP9CRZ9_9ACTN</name>